<accession>A0A7S3ZZU4</accession>
<dbReference type="AlphaFoldDB" id="A0A7S3ZZU4"/>
<reference evidence="1" key="1">
    <citation type="submission" date="2021-01" db="EMBL/GenBank/DDBJ databases">
        <authorList>
            <person name="Corre E."/>
            <person name="Pelletier E."/>
            <person name="Niang G."/>
            <person name="Scheremetjew M."/>
            <person name="Finn R."/>
            <person name="Kale V."/>
            <person name="Holt S."/>
            <person name="Cochrane G."/>
            <person name="Meng A."/>
            <person name="Brown T."/>
            <person name="Cohen L."/>
        </authorList>
    </citation>
    <scope>NUCLEOTIDE SEQUENCE</scope>
    <source>
        <strain evidence="1">CCMP1756</strain>
    </source>
</reference>
<proteinExistence type="predicted"/>
<gene>
    <name evidence="1" type="ORF">PCAL00307_LOCUS14934</name>
    <name evidence="2" type="ORF">PECAL_5P19260</name>
</gene>
<evidence type="ECO:0000313" key="1">
    <source>
        <dbReference type="EMBL" id="CAE0699498.1"/>
    </source>
</evidence>
<reference evidence="2" key="2">
    <citation type="submission" date="2021-11" db="EMBL/GenBank/DDBJ databases">
        <authorList>
            <consortium name="Genoscope - CEA"/>
            <person name="William W."/>
        </authorList>
    </citation>
    <scope>NUCLEOTIDE SEQUENCE</scope>
</reference>
<evidence type="ECO:0000313" key="3">
    <source>
        <dbReference type="Proteomes" id="UP000789595"/>
    </source>
</evidence>
<organism evidence="1">
    <name type="scientific">Pelagomonas calceolata</name>
    <dbReference type="NCBI Taxonomy" id="35677"/>
    <lineage>
        <taxon>Eukaryota</taxon>
        <taxon>Sar</taxon>
        <taxon>Stramenopiles</taxon>
        <taxon>Ochrophyta</taxon>
        <taxon>Pelagophyceae</taxon>
        <taxon>Pelagomonadales</taxon>
        <taxon>Pelagomonadaceae</taxon>
        <taxon>Pelagomonas</taxon>
    </lineage>
</organism>
<protein>
    <submittedName>
        <fullName evidence="1">Uncharacterized protein</fullName>
    </submittedName>
</protein>
<dbReference type="EMBL" id="HBIW01017321">
    <property type="protein sequence ID" value="CAE0699498.1"/>
    <property type="molecule type" value="Transcribed_RNA"/>
</dbReference>
<dbReference type="Proteomes" id="UP000789595">
    <property type="component" value="Unassembled WGS sequence"/>
</dbReference>
<dbReference type="EMBL" id="CAKKNE010000005">
    <property type="protein sequence ID" value="CAH0377374.1"/>
    <property type="molecule type" value="Genomic_DNA"/>
</dbReference>
<evidence type="ECO:0000313" key="2">
    <source>
        <dbReference type="EMBL" id="CAH0377374.1"/>
    </source>
</evidence>
<sequence>MRDATRDAEGSPQPPPRSKMIRRRGLLAICLLVAGAAAFRRRRFQPNWSFRRSADWVIARTPTRYGDALRTIRKCMDCDALEVSLQNHSFVLTNATLSLDDEEALRVERLEVVVESYSPLIVSVSLGTVQVSVNAHDLLLRDTNWHRLSELEEAFTQLSPSSSASSSSSSSLSGVRRLDFSGVAMLQLTPNELLGGADSRVSAVLDWSHDLAPISRRIEKRAEKEGSVSLIDVFTMIRTDLVLAAGGLVLARVLDAQDGERTSKSAIRVAGVEVDLLRPKATLDGLGDRFTRYVERKAAETLGLDQAELAAAAAALRRRGDAVDDGDEPPGGSRSEL</sequence>
<keyword evidence="3" id="KW-1185">Reference proteome</keyword>
<name>A0A7S3ZZU4_9STRA</name>